<protein>
    <recommendedName>
        <fullName evidence="1">Carrier domain-containing protein</fullName>
    </recommendedName>
</protein>
<gene>
    <name evidence="2" type="ORF">A7979_04955</name>
</gene>
<dbReference type="Pfam" id="PF00550">
    <property type="entry name" value="PP-binding"/>
    <property type="match status" value="1"/>
</dbReference>
<dbReference type="InterPro" id="IPR009081">
    <property type="entry name" value="PP-bd_ACP"/>
</dbReference>
<accession>A0A1Y1RMY1</accession>
<keyword evidence="3" id="KW-1185">Reference proteome</keyword>
<dbReference type="EMBL" id="LXWF01000041">
    <property type="protein sequence ID" value="ORC15969.1"/>
    <property type="molecule type" value="Genomic_DNA"/>
</dbReference>
<reference evidence="2 3" key="1">
    <citation type="submission" date="2016-05" db="EMBL/GenBank/DDBJ databases">
        <title>Draft genome sequence of a porcine commensal Rothia nasimurium.</title>
        <authorList>
            <person name="Gaiser R.A."/>
            <person name="Van Baarlen P."/>
            <person name="Wells J.M."/>
        </authorList>
    </citation>
    <scope>NUCLEOTIDE SEQUENCE [LARGE SCALE GENOMIC DNA]</scope>
    <source>
        <strain evidence="2 3">PT-32</strain>
    </source>
</reference>
<dbReference type="InterPro" id="IPR036736">
    <property type="entry name" value="ACP-like_sf"/>
</dbReference>
<dbReference type="AlphaFoldDB" id="A0A1Y1RMY1"/>
<proteinExistence type="predicted"/>
<dbReference type="OrthoDB" id="2455700at2"/>
<evidence type="ECO:0000313" key="3">
    <source>
        <dbReference type="Proteomes" id="UP000192359"/>
    </source>
</evidence>
<evidence type="ECO:0000313" key="2">
    <source>
        <dbReference type="EMBL" id="ORC15969.1"/>
    </source>
</evidence>
<dbReference type="SUPFAM" id="SSF47336">
    <property type="entry name" value="ACP-like"/>
    <property type="match status" value="1"/>
</dbReference>
<dbReference type="PROSITE" id="PS50075">
    <property type="entry name" value="CARRIER"/>
    <property type="match status" value="1"/>
</dbReference>
<dbReference type="Gene3D" id="1.10.1200.10">
    <property type="entry name" value="ACP-like"/>
    <property type="match status" value="1"/>
</dbReference>
<dbReference type="RefSeq" id="WP_083092402.1">
    <property type="nucleotide sequence ID" value="NZ_LXWF01000041.1"/>
</dbReference>
<name>A0A1Y1RMY1_9MICC</name>
<sequence length="75" mass="8508">MTQQETLRHLLAHYLKEPENLALAFDEPDRDLFALGLDSMSAFALIDDLQDQGVSLDYVSFLAHSTVNGLRELMR</sequence>
<evidence type="ECO:0000259" key="1">
    <source>
        <dbReference type="PROSITE" id="PS50075"/>
    </source>
</evidence>
<feature type="domain" description="Carrier" evidence="1">
    <location>
        <begin position="1"/>
        <end position="75"/>
    </location>
</feature>
<organism evidence="2 3">
    <name type="scientific">Rothia nasimurium</name>
    <dbReference type="NCBI Taxonomy" id="85336"/>
    <lineage>
        <taxon>Bacteria</taxon>
        <taxon>Bacillati</taxon>
        <taxon>Actinomycetota</taxon>
        <taxon>Actinomycetes</taxon>
        <taxon>Micrococcales</taxon>
        <taxon>Micrococcaceae</taxon>
        <taxon>Rothia</taxon>
    </lineage>
</organism>
<dbReference type="Proteomes" id="UP000192359">
    <property type="component" value="Unassembled WGS sequence"/>
</dbReference>
<comment type="caution">
    <text evidence="2">The sequence shown here is derived from an EMBL/GenBank/DDBJ whole genome shotgun (WGS) entry which is preliminary data.</text>
</comment>